<reference evidence="6" key="1">
    <citation type="submission" date="2019-09" db="EMBL/GenBank/DDBJ databases">
        <title>Characterisation of the sponge microbiome using genome-centric metagenomics.</title>
        <authorList>
            <person name="Engelberts J.P."/>
            <person name="Robbins S.J."/>
            <person name="De Goeij J.M."/>
            <person name="Aranda M."/>
            <person name="Bell S.C."/>
            <person name="Webster N.S."/>
        </authorList>
    </citation>
    <scope>NUCLEOTIDE SEQUENCE</scope>
    <source>
        <strain evidence="6">SB0664_bin_43</strain>
    </source>
</reference>
<dbReference type="InterPro" id="IPR036390">
    <property type="entry name" value="WH_DNA-bd_sf"/>
</dbReference>
<dbReference type="GO" id="GO:0006351">
    <property type="term" value="P:DNA-templated transcription"/>
    <property type="evidence" value="ECO:0007669"/>
    <property type="project" value="TreeGrafter"/>
</dbReference>
<dbReference type="GO" id="GO:0043565">
    <property type="term" value="F:sequence-specific DNA binding"/>
    <property type="evidence" value="ECO:0007669"/>
    <property type="project" value="TreeGrafter"/>
</dbReference>
<dbReference type="Pfam" id="PF03466">
    <property type="entry name" value="LysR_substrate"/>
    <property type="match status" value="1"/>
</dbReference>
<accession>A0A6B0XXT9</accession>
<dbReference type="Gene3D" id="3.40.190.10">
    <property type="entry name" value="Periplasmic binding protein-like II"/>
    <property type="match status" value="2"/>
</dbReference>
<dbReference type="PANTHER" id="PTHR30537:SF74">
    <property type="entry name" value="HTH-TYPE TRANSCRIPTIONAL REGULATOR TRPI"/>
    <property type="match status" value="1"/>
</dbReference>
<gene>
    <name evidence="6" type="ORF">F4Y60_04560</name>
</gene>
<proteinExistence type="inferred from homology"/>
<evidence type="ECO:0000256" key="1">
    <source>
        <dbReference type="ARBA" id="ARBA00009437"/>
    </source>
</evidence>
<keyword evidence="2" id="KW-0805">Transcription regulation</keyword>
<evidence type="ECO:0000313" key="6">
    <source>
        <dbReference type="EMBL" id="MXY33358.1"/>
    </source>
</evidence>
<dbReference type="AlphaFoldDB" id="A0A6B0XXT9"/>
<dbReference type="InterPro" id="IPR058163">
    <property type="entry name" value="LysR-type_TF_proteobact-type"/>
</dbReference>
<dbReference type="SUPFAM" id="SSF46785">
    <property type="entry name" value="Winged helix' DNA-binding domain"/>
    <property type="match status" value="1"/>
</dbReference>
<keyword evidence="4" id="KW-0804">Transcription</keyword>
<comment type="similarity">
    <text evidence="1">Belongs to the LysR transcriptional regulatory family.</text>
</comment>
<dbReference type="InterPro" id="IPR036388">
    <property type="entry name" value="WH-like_DNA-bd_sf"/>
</dbReference>
<dbReference type="PROSITE" id="PS50931">
    <property type="entry name" value="HTH_LYSR"/>
    <property type="match status" value="1"/>
</dbReference>
<keyword evidence="3" id="KW-0238">DNA-binding</keyword>
<dbReference type="GO" id="GO:0003700">
    <property type="term" value="F:DNA-binding transcription factor activity"/>
    <property type="evidence" value="ECO:0007669"/>
    <property type="project" value="InterPro"/>
</dbReference>
<dbReference type="Pfam" id="PF00126">
    <property type="entry name" value="HTH_1"/>
    <property type="match status" value="1"/>
</dbReference>
<protein>
    <submittedName>
        <fullName evidence="6">LysR family transcriptional regulator</fullName>
    </submittedName>
</protein>
<evidence type="ECO:0000259" key="5">
    <source>
        <dbReference type="PROSITE" id="PS50931"/>
    </source>
</evidence>
<evidence type="ECO:0000256" key="4">
    <source>
        <dbReference type="ARBA" id="ARBA00023163"/>
    </source>
</evidence>
<evidence type="ECO:0000256" key="3">
    <source>
        <dbReference type="ARBA" id="ARBA00023125"/>
    </source>
</evidence>
<organism evidence="6">
    <name type="scientific">Boseongicola sp. SB0664_bin_43</name>
    <dbReference type="NCBI Taxonomy" id="2604844"/>
    <lineage>
        <taxon>Bacteria</taxon>
        <taxon>Pseudomonadati</taxon>
        <taxon>Pseudomonadota</taxon>
        <taxon>Alphaproteobacteria</taxon>
        <taxon>Rhodobacterales</taxon>
        <taxon>Paracoccaceae</taxon>
        <taxon>Boseongicola</taxon>
    </lineage>
</organism>
<dbReference type="PANTHER" id="PTHR30537">
    <property type="entry name" value="HTH-TYPE TRANSCRIPTIONAL REGULATOR"/>
    <property type="match status" value="1"/>
</dbReference>
<dbReference type="Gene3D" id="1.10.10.10">
    <property type="entry name" value="Winged helix-like DNA-binding domain superfamily/Winged helix DNA-binding domain"/>
    <property type="match status" value="1"/>
</dbReference>
<feature type="domain" description="HTH lysR-type" evidence="5">
    <location>
        <begin position="7"/>
        <end position="64"/>
    </location>
</feature>
<name>A0A6B0XXT9_9RHOB</name>
<dbReference type="InterPro" id="IPR000847">
    <property type="entry name" value="LysR_HTH_N"/>
</dbReference>
<comment type="caution">
    <text evidence="6">The sequence shown here is derived from an EMBL/GenBank/DDBJ whole genome shotgun (WGS) entry which is preliminary data.</text>
</comment>
<dbReference type="CDD" id="cd08432">
    <property type="entry name" value="PBP2_GcdR_TrpI_HvrB_AmpR_like"/>
    <property type="match status" value="1"/>
</dbReference>
<sequence>MNIDRLPPLNSLKAFEAAARHESFLEAANEQGVTPGSISRHVRLLECHLGTELFVRRSNGVALTSAGRDYAGQVSAVFRDLKGATDRVRKPSRDRAIAISSLPIFSERWLYRRIPSFRKVFSRAELRVEAHNSEHDAKREDVDAWIFYSKGRHPGYNVTRLFGEEVFPVCSPQFRRTLSACPSADEVIGQPLLHDIYWDTDWPDWARAVGATVGEPAADMRFALYKGVIKAAVNGMGMAVGHGEMVAKELATGKLVPLEHLSVDSEKSYHLVMKPSSAGDRTLVRLKKWLLQECTGGRPSNG</sequence>
<dbReference type="EMBL" id="VXRY01000181">
    <property type="protein sequence ID" value="MXY33358.1"/>
    <property type="molecule type" value="Genomic_DNA"/>
</dbReference>
<dbReference type="InterPro" id="IPR005119">
    <property type="entry name" value="LysR_subst-bd"/>
</dbReference>
<dbReference type="SUPFAM" id="SSF53850">
    <property type="entry name" value="Periplasmic binding protein-like II"/>
    <property type="match status" value="1"/>
</dbReference>
<evidence type="ECO:0000256" key="2">
    <source>
        <dbReference type="ARBA" id="ARBA00023015"/>
    </source>
</evidence>